<dbReference type="AlphaFoldDB" id="A0A820CWG1"/>
<evidence type="ECO:0000313" key="2">
    <source>
        <dbReference type="Proteomes" id="UP000663862"/>
    </source>
</evidence>
<reference evidence="1" key="1">
    <citation type="submission" date="2021-02" db="EMBL/GenBank/DDBJ databases">
        <authorList>
            <person name="Nowell W R."/>
        </authorList>
    </citation>
    <scope>NUCLEOTIDE SEQUENCE</scope>
</reference>
<comment type="caution">
    <text evidence="1">The sequence shown here is derived from an EMBL/GenBank/DDBJ whole genome shotgun (WGS) entry which is preliminary data.</text>
</comment>
<dbReference type="Proteomes" id="UP000663862">
    <property type="component" value="Unassembled WGS sequence"/>
</dbReference>
<evidence type="ECO:0000313" key="1">
    <source>
        <dbReference type="EMBL" id="CAF4222079.1"/>
    </source>
</evidence>
<accession>A0A820CWG1</accession>
<dbReference type="PROSITE" id="PS51257">
    <property type="entry name" value="PROKAR_LIPOPROTEIN"/>
    <property type="match status" value="1"/>
</dbReference>
<proteinExistence type="predicted"/>
<protein>
    <submittedName>
        <fullName evidence="1">Uncharacterized protein</fullName>
    </submittedName>
</protein>
<sequence length="183" mass="20529">MDDVKDPFDWLYDENITHTPSTAVSCLSQWDNNYEPAYRYEGRWCSTDNYRSLSQHDQTMLRSQVKAIFRHVLHQLATKDVGIVCSGEKAAAPDGIRNIIPSRIVSQYLAYCNETIGGSNFKPLAPSSLFAIHQKCAASTRKSLAGLDNFSSDGGTAFDQLRKLCDEIATFSKYLIQLPAPWL</sequence>
<dbReference type="EMBL" id="CAJOBQ010000029">
    <property type="protein sequence ID" value="CAF4222079.1"/>
    <property type="molecule type" value="Genomic_DNA"/>
</dbReference>
<organism evidence="1 2">
    <name type="scientific">Rotaria socialis</name>
    <dbReference type="NCBI Taxonomy" id="392032"/>
    <lineage>
        <taxon>Eukaryota</taxon>
        <taxon>Metazoa</taxon>
        <taxon>Spiralia</taxon>
        <taxon>Gnathifera</taxon>
        <taxon>Rotifera</taxon>
        <taxon>Eurotatoria</taxon>
        <taxon>Bdelloidea</taxon>
        <taxon>Philodinida</taxon>
        <taxon>Philodinidae</taxon>
        <taxon>Rotaria</taxon>
    </lineage>
</organism>
<gene>
    <name evidence="1" type="ORF">TSG867_LOCUS1349</name>
</gene>
<name>A0A820CWG1_9BILA</name>